<keyword evidence="3" id="KW-0804">Transcription</keyword>
<feature type="transmembrane region" description="Helical" evidence="4">
    <location>
        <begin position="40"/>
        <end position="61"/>
    </location>
</feature>
<sequence>MLETPRLCLLLIAVVGLVQGMFLLLLLYHQGKRAFCANRWLFVFIIAVCLSFVEDLADVLLEPSITLYLIPVFLTATFVLMPAIFLYFREIAGHSARRPLLHFAIILPVFVSLVVSVFLILQNFQDLIVGEGEIELELEDHFVLGMILLTVIFALYLQVVIYMVRTWRVTYRYLRQAGEQLGADEKALRRWVRELLIGISIIFVIFAATTILEIFTTESDWSVVFVQAGFVLVFLRLCHLIAANPALFVQAEWDGAQEIVMDNSTDVFFPTGTKQTRFAPRNLVDADEISRICKRLDDIKAKSDLLFDPLVSLPKLATAVGATPNQLSFVLNQHLCKSFFDFINEARTDEASRLLVNEPDRTILDIATSVGFNSKSTFNLAFKKITGKTPSVYRSETMSQRNTAP</sequence>
<dbReference type="InterPro" id="IPR018060">
    <property type="entry name" value="HTH_AraC"/>
</dbReference>
<dbReference type="PRINTS" id="PR00032">
    <property type="entry name" value="HTHARAC"/>
</dbReference>
<keyword evidence="4" id="KW-0812">Transmembrane</keyword>
<reference evidence="6 7" key="1">
    <citation type="submission" date="2015-12" db="EMBL/GenBank/DDBJ databases">
        <title>Genome sequence of Thalassospira lucentensis MCCC 1A02072.</title>
        <authorList>
            <person name="Lu L."/>
            <person name="Lai Q."/>
            <person name="Shao Z."/>
            <person name="Qian P."/>
        </authorList>
    </citation>
    <scope>NUCLEOTIDE SEQUENCE [LARGE SCALE GENOMIC DNA]</scope>
    <source>
        <strain evidence="6 7">MCCC 1A02072</strain>
    </source>
</reference>
<evidence type="ECO:0000256" key="2">
    <source>
        <dbReference type="ARBA" id="ARBA00023125"/>
    </source>
</evidence>
<evidence type="ECO:0000313" key="7">
    <source>
        <dbReference type="Proteomes" id="UP000076335"/>
    </source>
</evidence>
<gene>
    <name evidence="6" type="ORF">AUP42_07400</name>
</gene>
<feature type="transmembrane region" description="Helical" evidence="4">
    <location>
        <begin position="221"/>
        <end position="242"/>
    </location>
</feature>
<dbReference type="GO" id="GO:0003700">
    <property type="term" value="F:DNA-binding transcription factor activity"/>
    <property type="evidence" value="ECO:0007669"/>
    <property type="project" value="InterPro"/>
</dbReference>
<accession>A0A154L0F6</accession>
<feature type="transmembrane region" description="Helical" evidence="4">
    <location>
        <begin position="141"/>
        <end position="164"/>
    </location>
</feature>
<organism evidence="6 7">
    <name type="scientific">Thalassospira lucentensis</name>
    <dbReference type="NCBI Taxonomy" id="168935"/>
    <lineage>
        <taxon>Bacteria</taxon>
        <taxon>Pseudomonadati</taxon>
        <taxon>Pseudomonadota</taxon>
        <taxon>Alphaproteobacteria</taxon>
        <taxon>Rhodospirillales</taxon>
        <taxon>Thalassospiraceae</taxon>
        <taxon>Thalassospira</taxon>
    </lineage>
</organism>
<dbReference type="InterPro" id="IPR009057">
    <property type="entry name" value="Homeodomain-like_sf"/>
</dbReference>
<evidence type="ECO:0000313" key="6">
    <source>
        <dbReference type="EMBL" id="KZB61095.1"/>
    </source>
</evidence>
<dbReference type="OrthoDB" id="5492415at2"/>
<protein>
    <submittedName>
        <fullName evidence="6">AraC family transcriptional regulator</fullName>
    </submittedName>
</protein>
<dbReference type="AlphaFoldDB" id="A0A154L0F6"/>
<feature type="transmembrane region" description="Helical" evidence="4">
    <location>
        <begin position="195"/>
        <end position="215"/>
    </location>
</feature>
<dbReference type="SMART" id="SM00342">
    <property type="entry name" value="HTH_ARAC"/>
    <property type="match status" value="1"/>
</dbReference>
<dbReference type="Proteomes" id="UP000076335">
    <property type="component" value="Unassembled WGS sequence"/>
</dbReference>
<feature type="domain" description="HTH araC/xylS-type" evidence="5">
    <location>
        <begin position="290"/>
        <end position="396"/>
    </location>
</feature>
<evidence type="ECO:0000256" key="1">
    <source>
        <dbReference type="ARBA" id="ARBA00023015"/>
    </source>
</evidence>
<dbReference type="InterPro" id="IPR020449">
    <property type="entry name" value="Tscrpt_reg_AraC-type_HTH"/>
</dbReference>
<dbReference type="EMBL" id="LPVY01000024">
    <property type="protein sequence ID" value="KZB61095.1"/>
    <property type="molecule type" value="Genomic_DNA"/>
</dbReference>
<dbReference type="Gene3D" id="1.10.10.60">
    <property type="entry name" value="Homeodomain-like"/>
    <property type="match status" value="1"/>
</dbReference>
<dbReference type="PANTHER" id="PTHR43280:SF29">
    <property type="entry name" value="ARAC-FAMILY TRANSCRIPTIONAL REGULATOR"/>
    <property type="match status" value="1"/>
</dbReference>
<feature type="transmembrane region" description="Helical" evidence="4">
    <location>
        <begin position="100"/>
        <end position="121"/>
    </location>
</feature>
<feature type="transmembrane region" description="Helical" evidence="4">
    <location>
        <begin position="67"/>
        <end position="88"/>
    </location>
</feature>
<name>A0A154L0F6_9PROT</name>
<dbReference type="PANTHER" id="PTHR43280">
    <property type="entry name" value="ARAC-FAMILY TRANSCRIPTIONAL REGULATOR"/>
    <property type="match status" value="1"/>
</dbReference>
<dbReference type="SUPFAM" id="SSF46689">
    <property type="entry name" value="Homeodomain-like"/>
    <property type="match status" value="1"/>
</dbReference>
<keyword evidence="4" id="KW-1133">Transmembrane helix</keyword>
<evidence type="ECO:0000259" key="5">
    <source>
        <dbReference type="PROSITE" id="PS01124"/>
    </source>
</evidence>
<comment type="caution">
    <text evidence="6">The sequence shown here is derived from an EMBL/GenBank/DDBJ whole genome shotgun (WGS) entry which is preliminary data.</text>
</comment>
<feature type="transmembrane region" description="Helical" evidence="4">
    <location>
        <begin position="6"/>
        <end position="28"/>
    </location>
</feature>
<dbReference type="GO" id="GO:0043565">
    <property type="term" value="F:sequence-specific DNA binding"/>
    <property type="evidence" value="ECO:0007669"/>
    <property type="project" value="InterPro"/>
</dbReference>
<evidence type="ECO:0000256" key="4">
    <source>
        <dbReference type="SAM" id="Phobius"/>
    </source>
</evidence>
<keyword evidence="2" id="KW-0238">DNA-binding</keyword>
<dbReference type="PROSITE" id="PS01124">
    <property type="entry name" value="HTH_ARAC_FAMILY_2"/>
    <property type="match status" value="1"/>
</dbReference>
<keyword evidence="1" id="KW-0805">Transcription regulation</keyword>
<keyword evidence="4" id="KW-0472">Membrane</keyword>
<dbReference type="RefSeq" id="WP_062953359.1">
    <property type="nucleotide sequence ID" value="NZ_LPVY01000024.1"/>
</dbReference>
<dbReference type="Pfam" id="PF12833">
    <property type="entry name" value="HTH_18"/>
    <property type="match status" value="1"/>
</dbReference>
<evidence type="ECO:0000256" key="3">
    <source>
        <dbReference type="ARBA" id="ARBA00023163"/>
    </source>
</evidence>
<proteinExistence type="predicted"/>